<keyword evidence="1" id="KW-1133">Transmembrane helix</keyword>
<dbReference type="InterPro" id="IPR012424">
    <property type="entry name" value="Conjugative_transposon_TraJ_C"/>
</dbReference>
<keyword evidence="1" id="KW-0812">Transmembrane</keyword>
<evidence type="ECO:0000313" key="4">
    <source>
        <dbReference type="Proteomes" id="UP000681610"/>
    </source>
</evidence>
<feature type="transmembrane region" description="Helical" evidence="1">
    <location>
        <begin position="290"/>
        <end position="308"/>
    </location>
</feature>
<keyword evidence="4" id="KW-1185">Reference proteome</keyword>
<dbReference type="Pfam" id="PF07863">
    <property type="entry name" value="CtnDOT_TraJ"/>
    <property type="match status" value="1"/>
</dbReference>
<organism evidence="3 4">
    <name type="scientific">Capnocytophaga bilenii</name>
    <dbReference type="NCBI Taxonomy" id="2819369"/>
    <lineage>
        <taxon>Bacteria</taxon>
        <taxon>Pseudomonadati</taxon>
        <taxon>Bacteroidota</taxon>
        <taxon>Flavobacteriia</taxon>
        <taxon>Flavobacteriales</taxon>
        <taxon>Flavobacteriaceae</taxon>
        <taxon>Capnocytophaga</taxon>
    </lineage>
</organism>
<evidence type="ECO:0000256" key="1">
    <source>
        <dbReference type="SAM" id="Phobius"/>
    </source>
</evidence>
<proteinExistence type="predicted"/>
<accession>A0ABS3PUB7</accession>
<feature type="domain" description="Conjugative transposon TraJ C-terminal" evidence="2">
    <location>
        <begin position="97"/>
        <end position="428"/>
    </location>
</feature>
<gene>
    <name evidence="3" type="ORF">J4N46_00315</name>
</gene>
<evidence type="ECO:0000313" key="3">
    <source>
        <dbReference type="EMBL" id="MBO1882913.1"/>
    </source>
</evidence>
<evidence type="ECO:0000259" key="2">
    <source>
        <dbReference type="Pfam" id="PF07863"/>
    </source>
</evidence>
<reference evidence="3 4" key="1">
    <citation type="submission" date="2021-03" db="EMBL/GenBank/DDBJ databases">
        <title>Isolation and description of Capnocytophaga bilenii sp. nov., a novel Capnocytophaga species, isolated from a gingivitis subject.</title>
        <authorList>
            <person name="Antezack A."/>
            <person name="Monnet-Corti V."/>
            <person name="La Scola B."/>
        </authorList>
    </citation>
    <scope>NUCLEOTIDE SEQUENCE [LARGE SCALE GENOMIC DNA]</scope>
    <source>
        <strain evidence="3 4">Marseille-Q4570</strain>
    </source>
</reference>
<sequence>MVYKIKITAMNKTLLFTLLLALTSLFSYGQLPPYNPGNPPMIGPQLPPPNLQQGAQMAKYQKGNGAFEEWFMEVFVNLEKDVENMAFQGGRLGLAIGVLGGLIYFSVIGFRMLSGSAEWDVEPMIRPTIILIILTNWYPFTQLIEAPFNKLSEMPANYFKQIEKDAEDKRELRYTKQMQVLDATIKYKTQNQNTLVKLTKNLPGPIGTIASTIEFTDMLLPIQETIERLNYREQKLFGETIELISLFILRVCVYLIFFIQKIWTYMLIVLGPVAVGMSLFPGFESSFNNWIAKFININLYTFIAYTIINLGQKIIMAGYEMDINRLSAIVNAQGNVINYGLLENYLTYSGMLNSVIFPCVGYIVTGIAVLMTPTIADAIVSAGGAGVMTKGKQAAAKIGGAGKEVATKVAPKVATTAASAGVGAVSTAIGAGKSAINKLVK</sequence>
<feature type="transmembrane region" description="Helical" evidence="1">
    <location>
        <begin position="263"/>
        <end position="283"/>
    </location>
</feature>
<dbReference type="Proteomes" id="UP000681610">
    <property type="component" value="Unassembled WGS sequence"/>
</dbReference>
<keyword evidence="1" id="KW-0472">Membrane</keyword>
<feature type="transmembrane region" description="Helical" evidence="1">
    <location>
        <begin position="355"/>
        <end position="380"/>
    </location>
</feature>
<protein>
    <recommendedName>
        <fullName evidence="2">Conjugative transposon TraJ C-terminal domain-containing protein</fullName>
    </recommendedName>
</protein>
<feature type="transmembrane region" description="Helical" evidence="1">
    <location>
        <begin position="236"/>
        <end position="257"/>
    </location>
</feature>
<name>A0ABS3PUB7_9FLAO</name>
<comment type="caution">
    <text evidence="3">The sequence shown here is derived from an EMBL/GenBank/DDBJ whole genome shotgun (WGS) entry which is preliminary data.</text>
</comment>
<dbReference type="EMBL" id="JAGDYP010000001">
    <property type="protein sequence ID" value="MBO1882913.1"/>
    <property type="molecule type" value="Genomic_DNA"/>
</dbReference>
<feature type="transmembrane region" description="Helical" evidence="1">
    <location>
        <begin position="92"/>
        <end position="110"/>
    </location>
</feature>